<dbReference type="SUPFAM" id="SSF55785">
    <property type="entry name" value="PYP-like sensor domain (PAS domain)"/>
    <property type="match status" value="1"/>
</dbReference>
<feature type="domain" description="PAS" evidence="8">
    <location>
        <begin position="34"/>
        <end position="88"/>
    </location>
</feature>
<dbReference type="Gene3D" id="3.30.450.20">
    <property type="entry name" value="PAS domain"/>
    <property type="match status" value="1"/>
</dbReference>
<dbReference type="Proteomes" id="UP000438699">
    <property type="component" value="Unassembled WGS sequence"/>
</dbReference>
<dbReference type="InterPro" id="IPR036097">
    <property type="entry name" value="HisK_dim/P_sf"/>
</dbReference>
<dbReference type="GO" id="GO:0009927">
    <property type="term" value="F:histidine phosphotransfer kinase activity"/>
    <property type="evidence" value="ECO:0007669"/>
    <property type="project" value="TreeGrafter"/>
</dbReference>
<evidence type="ECO:0000256" key="6">
    <source>
        <dbReference type="SAM" id="Coils"/>
    </source>
</evidence>
<dbReference type="PRINTS" id="PR00344">
    <property type="entry name" value="BCTRLSENSOR"/>
</dbReference>
<protein>
    <recommendedName>
        <fullName evidence="2">histidine kinase</fullName>
        <ecNumber evidence="2">2.7.13.3</ecNumber>
    </recommendedName>
</protein>
<evidence type="ECO:0000256" key="2">
    <source>
        <dbReference type="ARBA" id="ARBA00012438"/>
    </source>
</evidence>
<dbReference type="GO" id="GO:0005886">
    <property type="term" value="C:plasma membrane"/>
    <property type="evidence" value="ECO:0007669"/>
    <property type="project" value="TreeGrafter"/>
</dbReference>
<keyword evidence="5" id="KW-0418">Kinase</keyword>
<dbReference type="PANTHER" id="PTHR43047">
    <property type="entry name" value="TWO-COMPONENT HISTIDINE PROTEIN KINASE"/>
    <property type="match status" value="1"/>
</dbReference>
<dbReference type="InterPro" id="IPR003594">
    <property type="entry name" value="HATPase_dom"/>
</dbReference>
<evidence type="ECO:0000259" key="7">
    <source>
        <dbReference type="PROSITE" id="PS50109"/>
    </source>
</evidence>
<dbReference type="Pfam" id="PF00512">
    <property type="entry name" value="HisKA"/>
    <property type="match status" value="1"/>
</dbReference>
<gene>
    <name evidence="9" type="ORF">F8A88_13105</name>
</gene>
<dbReference type="CDD" id="cd00082">
    <property type="entry name" value="HisKA"/>
    <property type="match status" value="1"/>
</dbReference>
<dbReference type="Gene3D" id="3.30.565.10">
    <property type="entry name" value="Histidine kinase-like ATPase, C-terminal domain"/>
    <property type="match status" value="1"/>
</dbReference>
<feature type="coiled-coil region" evidence="6">
    <location>
        <begin position="140"/>
        <end position="167"/>
    </location>
</feature>
<dbReference type="InterPro" id="IPR003661">
    <property type="entry name" value="HisK_dim/P_dom"/>
</dbReference>
<dbReference type="InterPro" id="IPR035965">
    <property type="entry name" value="PAS-like_dom_sf"/>
</dbReference>
<dbReference type="SMART" id="SM00091">
    <property type="entry name" value="PAS"/>
    <property type="match status" value="1"/>
</dbReference>
<dbReference type="OrthoDB" id="9762798at2"/>
<dbReference type="PANTHER" id="PTHR43047:SF72">
    <property type="entry name" value="OSMOSENSING HISTIDINE PROTEIN KINASE SLN1"/>
    <property type="match status" value="1"/>
</dbReference>
<dbReference type="SMART" id="SM00388">
    <property type="entry name" value="HisKA"/>
    <property type="match status" value="1"/>
</dbReference>
<dbReference type="AlphaFoldDB" id="A0A6N6N0H6"/>
<sequence>MDPKKDSQRNRLMGLGDRSLSKSYYPELRQRLEELEHFRELLNTINDTILFVETDTGRISTVVGAAHSMLGCTPEELTGTVFADMLPPHIRKHADALFAGKREFTTLEAEVQPPGCNASVLVELKIRVPSEDAHGPVIIVARDIRERKQAEEEAKRHSMELETRVRQRTQALKQANQAKDEFVSFISHELRTPMTSILGFTSLIRKKLARTIFPNMHNPDEKTIRDQHKILDNLNIIMQEGNRLTTLINDTLDLSKHEAERIEYTMRTDSIVPVIEQAMNAAQGIFDAADIVLQTHIADNLPPVTADADRLVQVLLNLLSNAAKFSEAGSTVHVRAQTAGTYVLISVEDSGPGIEPDMQDAVFDKFTQANAARKGSNKGTGLGLAICRHIIAAHGGRIWVESEPGKGSTFTFSLPTARS</sequence>
<dbReference type="PROSITE" id="PS50109">
    <property type="entry name" value="HIS_KIN"/>
    <property type="match status" value="1"/>
</dbReference>
<reference evidence="9 10" key="1">
    <citation type="journal article" date="2017" name="Int. J. Syst. Evol. Microbiol.">
        <title>Desulfovibrio senegalensis sp. nov., a mesophilic sulfate reducer isolated from marine sediment.</title>
        <authorList>
            <person name="Thioye A."/>
            <person name="Gam Z.B.A."/>
            <person name="Mbengue M."/>
            <person name="Cayol J.L."/>
            <person name="Joseph-Bartoli M."/>
            <person name="Toure-Kane C."/>
            <person name="Labat M."/>
        </authorList>
    </citation>
    <scope>NUCLEOTIDE SEQUENCE [LARGE SCALE GENOMIC DNA]</scope>
    <source>
        <strain evidence="9 10">DSM 101509</strain>
    </source>
</reference>
<dbReference type="InterPro" id="IPR000014">
    <property type="entry name" value="PAS"/>
</dbReference>
<dbReference type="Pfam" id="PF08448">
    <property type="entry name" value="PAS_4"/>
    <property type="match status" value="1"/>
</dbReference>
<dbReference type="CDD" id="cd00130">
    <property type="entry name" value="PAS"/>
    <property type="match status" value="1"/>
</dbReference>
<dbReference type="CDD" id="cd16922">
    <property type="entry name" value="HATPase_EvgS-ArcB-TorS-like"/>
    <property type="match status" value="1"/>
</dbReference>
<dbReference type="Gene3D" id="1.10.287.130">
    <property type="match status" value="1"/>
</dbReference>
<evidence type="ECO:0000256" key="4">
    <source>
        <dbReference type="ARBA" id="ARBA00022679"/>
    </source>
</evidence>
<dbReference type="SMART" id="SM00387">
    <property type="entry name" value="HATPase_c"/>
    <property type="match status" value="1"/>
</dbReference>
<organism evidence="9 10">
    <name type="scientific">Pseudodesulfovibrio senegalensis</name>
    <dbReference type="NCBI Taxonomy" id="1721087"/>
    <lineage>
        <taxon>Bacteria</taxon>
        <taxon>Pseudomonadati</taxon>
        <taxon>Thermodesulfobacteriota</taxon>
        <taxon>Desulfovibrionia</taxon>
        <taxon>Desulfovibrionales</taxon>
        <taxon>Desulfovibrionaceae</taxon>
    </lineage>
</organism>
<evidence type="ECO:0000313" key="10">
    <source>
        <dbReference type="Proteomes" id="UP000438699"/>
    </source>
</evidence>
<dbReference type="InterPro" id="IPR005467">
    <property type="entry name" value="His_kinase_dom"/>
</dbReference>
<proteinExistence type="predicted"/>
<dbReference type="SUPFAM" id="SSF47384">
    <property type="entry name" value="Homodimeric domain of signal transducing histidine kinase"/>
    <property type="match status" value="1"/>
</dbReference>
<dbReference type="PROSITE" id="PS50112">
    <property type="entry name" value="PAS"/>
    <property type="match status" value="1"/>
</dbReference>
<dbReference type="FunFam" id="3.30.565.10:FF:000006">
    <property type="entry name" value="Sensor histidine kinase WalK"/>
    <property type="match status" value="1"/>
</dbReference>
<dbReference type="RefSeq" id="WP_151151622.1">
    <property type="nucleotide sequence ID" value="NZ_WAIE01000006.1"/>
</dbReference>
<comment type="caution">
    <text evidence="9">The sequence shown here is derived from an EMBL/GenBank/DDBJ whole genome shotgun (WGS) entry which is preliminary data.</text>
</comment>
<evidence type="ECO:0000313" key="9">
    <source>
        <dbReference type="EMBL" id="KAB1440878.1"/>
    </source>
</evidence>
<dbReference type="Pfam" id="PF02518">
    <property type="entry name" value="HATPase_c"/>
    <property type="match status" value="1"/>
</dbReference>
<dbReference type="InterPro" id="IPR004358">
    <property type="entry name" value="Sig_transdc_His_kin-like_C"/>
</dbReference>
<keyword evidence="3" id="KW-0597">Phosphoprotein</keyword>
<keyword evidence="6" id="KW-0175">Coiled coil</keyword>
<accession>A0A6N6N0H6</accession>
<evidence type="ECO:0000256" key="5">
    <source>
        <dbReference type="ARBA" id="ARBA00022777"/>
    </source>
</evidence>
<evidence type="ECO:0000256" key="1">
    <source>
        <dbReference type="ARBA" id="ARBA00000085"/>
    </source>
</evidence>
<feature type="domain" description="Histidine kinase" evidence="7">
    <location>
        <begin position="185"/>
        <end position="418"/>
    </location>
</feature>
<dbReference type="GO" id="GO:0000155">
    <property type="term" value="F:phosphorelay sensor kinase activity"/>
    <property type="evidence" value="ECO:0007669"/>
    <property type="project" value="InterPro"/>
</dbReference>
<dbReference type="InterPro" id="IPR036890">
    <property type="entry name" value="HATPase_C_sf"/>
</dbReference>
<evidence type="ECO:0000256" key="3">
    <source>
        <dbReference type="ARBA" id="ARBA00022553"/>
    </source>
</evidence>
<keyword evidence="4" id="KW-0808">Transferase</keyword>
<dbReference type="SUPFAM" id="SSF55874">
    <property type="entry name" value="ATPase domain of HSP90 chaperone/DNA topoisomerase II/histidine kinase"/>
    <property type="match status" value="1"/>
</dbReference>
<dbReference type="NCBIfam" id="TIGR00229">
    <property type="entry name" value="sensory_box"/>
    <property type="match status" value="1"/>
</dbReference>
<name>A0A6N6N0H6_9BACT</name>
<dbReference type="EC" id="2.7.13.3" evidence="2"/>
<comment type="catalytic activity">
    <reaction evidence="1">
        <text>ATP + protein L-histidine = ADP + protein N-phospho-L-histidine.</text>
        <dbReference type="EC" id="2.7.13.3"/>
    </reaction>
</comment>
<dbReference type="InterPro" id="IPR013656">
    <property type="entry name" value="PAS_4"/>
</dbReference>
<evidence type="ECO:0000259" key="8">
    <source>
        <dbReference type="PROSITE" id="PS50112"/>
    </source>
</evidence>
<keyword evidence="10" id="KW-1185">Reference proteome</keyword>
<dbReference type="EMBL" id="WAIE01000006">
    <property type="protein sequence ID" value="KAB1440878.1"/>
    <property type="molecule type" value="Genomic_DNA"/>
</dbReference>